<name>A0A6J4ME54_9ACTN</name>
<dbReference type="InterPro" id="IPR011075">
    <property type="entry name" value="TetR_C"/>
</dbReference>
<evidence type="ECO:0000256" key="4">
    <source>
        <dbReference type="PROSITE-ProRule" id="PRU00335"/>
    </source>
</evidence>
<gene>
    <name evidence="6" type="ORF">AVDCRST_MAG16-2726</name>
</gene>
<dbReference type="Pfam" id="PF00440">
    <property type="entry name" value="TetR_N"/>
    <property type="match status" value="1"/>
</dbReference>
<dbReference type="EMBL" id="CADCUE010000257">
    <property type="protein sequence ID" value="CAA9356851.1"/>
    <property type="molecule type" value="Genomic_DNA"/>
</dbReference>
<dbReference type="SUPFAM" id="SSF48498">
    <property type="entry name" value="Tetracyclin repressor-like, C-terminal domain"/>
    <property type="match status" value="1"/>
</dbReference>
<keyword evidence="3" id="KW-0804">Transcription</keyword>
<reference evidence="6" key="1">
    <citation type="submission" date="2020-02" db="EMBL/GenBank/DDBJ databases">
        <authorList>
            <person name="Meier V. D."/>
        </authorList>
    </citation>
    <scope>NUCLEOTIDE SEQUENCE</scope>
    <source>
        <strain evidence="6">AVDCRST_MAG16</strain>
    </source>
</reference>
<dbReference type="PANTHER" id="PTHR30055">
    <property type="entry name" value="HTH-TYPE TRANSCRIPTIONAL REGULATOR RUTR"/>
    <property type="match status" value="1"/>
</dbReference>
<sequence>MTTVVDAAAPRQLGRPRDPRVDAAIVDATLRLLAEGGYSSLTMEAVAALAGIGKATLYRRYAGKEQLVVDAVATLSEAPEVVQGASVRDELVARLEAVRRKSDSSLAGQIFPRLLSASADNPELMRHYRRQVLEPRRAAFAAALQRGVDEGLVRPDVDLDHAVDLLVGPMAYRNLIRNEPPPGPELAGRIVDDVLVGLAPRAAPCAPQDGSA</sequence>
<dbReference type="SUPFAM" id="SSF46689">
    <property type="entry name" value="Homeodomain-like"/>
    <property type="match status" value="1"/>
</dbReference>
<dbReference type="GO" id="GO:0003700">
    <property type="term" value="F:DNA-binding transcription factor activity"/>
    <property type="evidence" value="ECO:0007669"/>
    <property type="project" value="TreeGrafter"/>
</dbReference>
<dbReference type="Gene3D" id="1.10.10.60">
    <property type="entry name" value="Homeodomain-like"/>
    <property type="match status" value="1"/>
</dbReference>
<dbReference type="Gene3D" id="1.10.357.10">
    <property type="entry name" value="Tetracycline Repressor, domain 2"/>
    <property type="match status" value="1"/>
</dbReference>
<evidence type="ECO:0000256" key="2">
    <source>
        <dbReference type="ARBA" id="ARBA00023125"/>
    </source>
</evidence>
<dbReference type="InterPro" id="IPR050109">
    <property type="entry name" value="HTH-type_TetR-like_transc_reg"/>
</dbReference>
<dbReference type="InterPro" id="IPR009057">
    <property type="entry name" value="Homeodomain-like_sf"/>
</dbReference>
<dbReference type="GO" id="GO:0000976">
    <property type="term" value="F:transcription cis-regulatory region binding"/>
    <property type="evidence" value="ECO:0007669"/>
    <property type="project" value="TreeGrafter"/>
</dbReference>
<dbReference type="InterPro" id="IPR036271">
    <property type="entry name" value="Tet_transcr_reg_TetR-rel_C_sf"/>
</dbReference>
<evidence type="ECO:0000256" key="1">
    <source>
        <dbReference type="ARBA" id="ARBA00023015"/>
    </source>
</evidence>
<evidence type="ECO:0000313" key="6">
    <source>
        <dbReference type="EMBL" id="CAA9356851.1"/>
    </source>
</evidence>
<dbReference type="PROSITE" id="PS50977">
    <property type="entry name" value="HTH_TETR_2"/>
    <property type="match status" value="1"/>
</dbReference>
<keyword evidence="2 4" id="KW-0238">DNA-binding</keyword>
<organism evidence="6">
    <name type="scientific">uncultured Frankineae bacterium</name>
    <dbReference type="NCBI Taxonomy" id="437475"/>
    <lineage>
        <taxon>Bacteria</taxon>
        <taxon>Bacillati</taxon>
        <taxon>Actinomycetota</taxon>
        <taxon>Actinomycetes</taxon>
        <taxon>Frankiales</taxon>
        <taxon>environmental samples</taxon>
    </lineage>
</organism>
<dbReference type="PANTHER" id="PTHR30055:SF148">
    <property type="entry name" value="TETR-FAMILY TRANSCRIPTIONAL REGULATOR"/>
    <property type="match status" value="1"/>
</dbReference>
<proteinExistence type="predicted"/>
<dbReference type="Pfam" id="PF16859">
    <property type="entry name" value="TetR_C_11"/>
    <property type="match status" value="1"/>
</dbReference>
<dbReference type="InterPro" id="IPR001647">
    <property type="entry name" value="HTH_TetR"/>
</dbReference>
<protein>
    <recommendedName>
        <fullName evidence="5">HTH tetR-type domain-containing protein</fullName>
    </recommendedName>
</protein>
<feature type="domain" description="HTH tetR-type" evidence="5">
    <location>
        <begin position="19"/>
        <end position="79"/>
    </location>
</feature>
<evidence type="ECO:0000256" key="3">
    <source>
        <dbReference type="ARBA" id="ARBA00023163"/>
    </source>
</evidence>
<keyword evidence="1" id="KW-0805">Transcription regulation</keyword>
<dbReference type="AlphaFoldDB" id="A0A6J4ME54"/>
<evidence type="ECO:0000259" key="5">
    <source>
        <dbReference type="PROSITE" id="PS50977"/>
    </source>
</evidence>
<feature type="DNA-binding region" description="H-T-H motif" evidence="4">
    <location>
        <begin position="42"/>
        <end position="61"/>
    </location>
</feature>
<dbReference type="PRINTS" id="PR00455">
    <property type="entry name" value="HTHTETR"/>
</dbReference>
<accession>A0A6J4ME54</accession>